<dbReference type="InterPro" id="IPR058637">
    <property type="entry name" value="YknX-like_C"/>
</dbReference>
<feature type="domain" description="YknX-like C-terminal permuted SH3-like" evidence="7">
    <location>
        <begin position="279"/>
        <end position="346"/>
    </location>
</feature>
<feature type="coiled-coil region" evidence="2">
    <location>
        <begin position="100"/>
        <end position="165"/>
    </location>
</feature>
<dbReference type="Pfam" id="PF25954">
    <property type="entry name" value="Beta-barrel_RND_2"/>
    <property type="match status" value="1"/>
</dbReference>
<evidence type="ECO:0000313" key="9">
    <source>
        <dbReference type="Proteomes" id="UP001652504"/>
    </source>
</evidence>
<dbReference type="NCBIfam" id="TIGR01730">
    <property type="entry name" value="RND_mfp"/>
    <property type="match status" value="1"/>
</dbReference>
<dbReference type="Gene3D" id="2.40.50.100">
    <property type="match status" value="1"/>
</dbReference>
<dbReference type="InterPro" id="IPR006143">
    <property type="entry name" value="RND_pump_MFP"/>
</dbReference>
<evidence type="ECO:0000259" key="4">
    <source>
        <dbReference type="Pfam" id="PF25876"/>
    </source>
</evidence>
<reference evidence="8 9" key="1">
    <citation type="submission" date="2022-10" db="EMBL/GenBank/DDBJ databases">
        <title>Aestuariibacter sp. AA17 isolated from Montipora capitata coral fragment.</title>
        <authorList>
            <person name="Emsley S.A."/>
            <person name="Pfannmuller K.M."/>
            <person name="Loughran R.M."/>
            <person name="Shlafstein M."/>
            <person name="Papke E."/>
            <person name="Saw J.H."/>
            <person name="Ushijima B."/>
            <person name="Videau P."/>
        </authorList>
    </citation>
    <scope>NUCLEOTIDE SEQUENCE [LARGE SCALE GENOMIC DNA]</scope>
    <source>
        <strain evidence="8 9">AA17</strain>
    </source>
</reference>
<dbReference type="Gene3D" id="2.40.30.170">
    <property type="match status" value="1"/>
</dbReference>
<comment type="similarity">
    <text evidence="1">Belongs to the membrane fusion protein (MFP) (TC 8.A.1) family.</text>
</comment>
<feature type="chain" id="PRO_5045799592" evidence="3">
    <location>
        <begin position="32"/>
        <end position="351"/>
    </location>
</feature>
<dbReference type="PANTHER" id="PTHR30469">
    <property type="entry name" value="MULTIDRUG RESISTANCE PROTEIN MDTA"/>
    <property type="match status" value="1"/>
</dbReference>
<evidence type="ECO:0000313" key="8">
    <source>
        <dbReference type="EMBL" id="MCV2884790.1"/>
    </source>
</evidence>
<dbReference type="Gene3D" id="2.40.420.20">
    <property type="match status" value="1"/>
</dbReference>
<evidence type="ECO:0000256" key="1">
    <source>
        <dbReference type="ARBA" id="ARBA00009477"/>
    </source>
</evidence>
<dbReference type="Pfam" id="PF25876">
    <property type="entry name" value="HH_MFP_RND"/>
    <property type="match status" value="1"/>
</dbReference>
<evidence type="ECO:0000259" key="7">
    <source>
        <dbReference type="Pfam" id="PF25989"/>
    </source>
</evidence>
<dbReference type="Pfam" id="PF25917">
    <property type="entry name" value="BSH_RND"/>
    <property type="match status" value="1"/>
</dbReference>
<dbReference type="Pfam" id="PF25989">
    <property type="entry name" value="YknX_C"/>
    <property type="match status" value="1"/>
</dbReference>
<gene>
    <name evidence="8" type="ORF">OE749_08780</name>
</gene>
<evidence type="ECO:0000256" key="3">
    <source>
        <dbReference type="SAM" id="SignalP"/>
    </source>
</evidence>
<sequence length="351" mass="38471">MSNSFKLSPMAFAVLALAGLLAYLNWPQAEAENARRGGATPVVVHDVKESEFEVIVEALGTAKANEAVTITAQKAEVVHQLHFDDGDRVEKDQLLLTLDNREENARVKELDVNLQEAKRQLKRVKDLANKSVASQQLLDEQEAKVKALKAQRDVARAKLEELNIRAPFKGKLGIRQVSVGAFVSPGDSITTLDDLSKIKVDFSISESHLPSLQIGQKVTAKTVAYPDNAFIGEIKSIDSRVDPITRSIQVRAIVDNPDYALRPGMLLQINLQKQVLNTLVVPEKALLPIEDKQFVFVIIDGKASKREVQVGKRKPGWVQIRGGLQEGEQVVVEGTLRLNDGAAVAVQSPDA</sequence>
<keyword evidence="2" id="KW-0175">Coiled coil</keyword>
<proteinExistence type="inferred from homology"/>
<dbReference type="InterPro" id="IPR058792">
    <property type="entry name" value="Beta-barrel_RND_2"/>
</dbReference>
<keyword evidence="3" id="KW-0732">Signal</keyword>
<protein>
    <submittedName>
        <fullName evidence="8">Efflux RND transporter periplasmic adaptor subunit</fullName>
    </submittedName>
</protein>
<evidence type="ECO:0000259" key="6">
    <source>
        <dbReference type="Pfam" id="PF25954"/>
    </source>
</evidence>
<dbReference type="RefSeq" id="WP_263712074.1">
    <property type="nucleotide sequence ID" value="NZ_JAOWKX010000004.1"/>
</dbReference>
<dbReference type="PANTHER" id="PTHR30469:SF16">
    <property type="entry name" value="HAE1 FAMILY EFFLUX PUMP MFP COMPONENT"/>
    <property type="match status" value="1"/>
</dbReference>
<dbReference type="EMBL" id="JAOWKX010000004">
    <property type="protein sequence ID" value="MCV2884790.1"/>
    <property type="molecule type" value="Genomic_DNA"/>
</dbReference>
<evidence type="ECO:0000259" key="5">
    <source>
        <dbReference type="Pfam" id="PF25917"/>
    </source>
</evidence>
<accession>A0ABT3A7Y5</accession>
<dbReference type="Proteomes" id="UP001652504">
    <property type="component" value="Unassembled WGS sequence"/>
</dbReference>
<keyword evidence="9" id="KW-1185">Reference proteome</keyword>
<comment type="caution">
    <text evidence="8">The sequence shown here is derived from an EMBL/GenBank/DDBJ whole genome shotgun (WGS) entry which is preliminary data.</text>
</comment>
<dbReference type="InterPro" id="IPR058624">
    <property type="entry name" value="MdtA-like_HH"/>
</dbReference>
<dbReference type="SUPFAM" id="SSF111369">
    <property type="entry name" value="HlyD-like secretion proteins"/>
    <property type="match status" value="1"/>
</dbReference>
<feature type="domain" description="CusB-like beta-barrel" evidence="6">
    <location>
        <begin position="200"/>
        <end position="274"/>
    </location>
</feature>
<organism evidence="8 9">
    <name type="scientific">Fluctibacter corallii</name>
    <dbReference type="NCBI Taxonomy" id="2984329"/>
    <lineage>
        <taxon>Bacteria</taxon>
        <taxon>Pseudomonadati</taxon>
        <taxon>Pseudomonadota</taxon>
        <taxon>Gammaproteobacteria</taxon>
        <taxon>Alteromonadales</taxon>
        <taxon>Alteromonadaceae</taxon>
        <taxon>Fluctibacter</taxon>
    </lineage>
</organism>
<feature type="domain" description="Multidrug resistance protein MdtA-like alpha-helical hairpin" evidence="4">
    <location>
        <begin position="113"/>
        <end position="161"/>
    </location>
</feature>
<feature type="domain" description="Multidrug resistance protein MdtA-like barrel-sandwich hybrid" evidence="5">
    <location>
        <begin position="67"/>
        <end position="188"/>
    </location>
</feature>
<name>A0ABT3A7Y5_9ALTE</name>
<dbReference type="InterPro" id="IPR058625">
    <property type="entry name" value="MdtA-like_BSH"/>
</dbReference>
<evidence type="ECO:0000256" key="2">
    <source>
        <dbReference type="SAM" id="Coils"/>
    </source>
</evidence>
<dbReference type="Gene3D" id="1.10.287.470">
    <property type="entry name" value="Helix hairpin bin"/>
    <property type="match status" value="1"/>
</dbReference>
<feature type="signal peptide" evidence="3">
    <location>
        <begin position="1"/>
        <end position="31"/>
    </location>
</feature>